<dbReference type="Proteomes" id="UP001254832">
    <property type="component" value="Unassembled WGS sequence"/>
</dbReference>
<feature type="transmembrane region" description="Helical" evidence="1">
    <location>
        <begin position="7"/>
        <end position="25"/>
    </location>
</feature>
<sequence length="116" mass="13297">MFELHELLPYIFSIGLIFTVSYAYIAHLHCGMTEYWVGDRAGGGLDPILPALSLHSQYRTEDLSRMVRRREAPDEDEPDCVSSLIERRTNQRGGYIWINNQTRDSLLHRAGDGRMG</sequence>
<evidence type="ECO:0000313" key="2">
    <source>
        <dbReference type="EMBL" id="MDR6723800.1"/>
    </source>
</evidence>
<proteinExistence type="predicted"/>
<dbReference type="RefSeq" id="WP_310139358.1">
    <property type="nucleotide sequence ID" value="NZ_JAVDTR010000005.1"/>
</dbReference>
<dbReference type="EMBL" id="JAVDTR010000005">
    <property type="protein sequence ID" value="MDR6723800.1"/>
    <property type="molecule type" value="Genomic_DNA"/>
</dbReference>
<keyword evidence="1" id="KW-0812">Transmembrane</keyword>
<evidence type="ECO:0000313" key="3">
    <source>
        <dbReference type="Proteomes" id="UP001254832"/>
    </source>
</evidence>
<dbReference type="AlphaFoldDB" id="A0AAP5LNL8"/>
<keyword evidence="1" id="KW-0472">Membrane</keyword>
<accession>A0AAP5LNL8</accession>
<reference evidence="2" key="1">
    <citation type="submission" date="2023-07" db="EMBL/GenBank/DDBJ databases">
        <title>Sorghum-associated microbial communities from plants grown in Nebraska, USA.</title>
        <authorList>
            <person name="Schachtman D."/>
        </authorList>
    </citation>
    <scope>NUCLEOTIDE SEQUENCE</scope>
    <source>
        <strain evidence="2">BE80</strain>
    </source>
</reference>
<organism evidence="2 3">
    <name type="scientific">Paenibacillus amylolyticus</name>
    <dbReference type="NCBI Taxonomy" id="1451"/>
    <lineage>
        <taxon>Bacteria</taxon>
        <taxon>Bacillati</taxon>
        <taxon>Bacillota</taxon>
        <taxon>Bacilli</taxon>
        <taxon>Bacillales</taxon>
        <taxon>Paenibacillaceae</taxon>
        <taxon>Paenibacillus</taxon>
    </lineage>
</organism>
<name>A0AAP5LNL8_PAEAM</name>
<evidence type="ECO:0000256" key="1">
    <source>
        <dbReference type="SAM" id="Phobius"/>
    </source>
</evidence>
<gene>
    <name evidence="2" type="ORF">J2W91_002262</name>
</gene>
<comment type="caution">
    <text evidence="2">The sequence shown here is derived from an EMBL/GenBank/DDBJ whole genome shotgun (WGS) entry which is preliminary data.</text>
</comment>
<protein>
    <submittedName>
        <fullName evidence="2">Uncharacterized protein</fullName>
    </submittedName>
</protein>
<keyword evidence="1" id="KW-1133">Transmembrane helix</keyword>